<comment type="caution">
    <text evidence="1">The sequence shown here is derived from an EMBL/GenBank/DDBJ whole genome shotgun (WGS) entry which is preliminary data.</text>
</comment>
<organism evidence="1 2">
    <name type="scientific">Hanseniaspora opuntiae</name>
    <dbReference type="NCBI Taxonomy" id="211096"/>
    <lineage>
        <taxon>Eukaryota</taxon>
        <taxon>Fungi</taxon>
        <taxon>Dikarya</taxon>
        <taxon>Ascomycota</taxon>
        <taxon>Saccharomycotina</taxon>
        <taxon>Saccharomycetes</taxon>
        <taxon>Saccharomycodales</taxon>
        <taxon>Saccharomycodaceae</taxon>
        <taxon>Hanseniaspora</taxon>
    </lineage>
</organism>
<gene>
    <name evidence="1" type="ORF">AWRI3578_g1411</name>
</gene>
<dbReference type="AlphaFoldDB" id="A0A1E5RTC1"/>
<dbReference type="EMBL" id="LPNL01000003">
    <property type="protein sequence ID" value="OEJ90086.1"/>
    <property type="molecule type" value="Genomic_DNA"/>
</dbReference>
<evidence type="ECO:0000313" key="2">
    <source>
        <dbReference type="Proteomes" id="UP000095605"/>
    </source>
</evidence>
<name>A0A1E5RTC1_9ASCO</name>
<keyword evidence="2" id="KW-1185">Reference proteome</keyword>
<proteinExistence type="predicted"/>
<reference evidence="2" key="1">
    <citation type="journal article" date="2016" name="Genome Announc.">
        <title>Genome sequences of three species of Hanseniaspora isolated from spontaneous wine fermentations.</title>
        <authorList>
            <person name="Sternes P.R."/>
            <person name="Lee D."/>
            <person name="Kutyna D.R."/>
            <person name="Borneman A.R."/>
        </authorList>
    </citation>
    <scope>NUCLEOTIDE SEQUENCE [LARGE SCALE GENOMIC DNA]</scope>
    <source>
        <strain evidence="2">AWRI3578</strain>
    </source>
</reference>
<sequence length="116" mass="13900">MVNENLEDVEVRMQMNYNKIDLVLNKKEFVLVNREVIYSKGPFMRLMPLYLELFKVKGVVNKKAYYIQYSDTKRKSNQVNLKNMKLYHKRRVLYAKPTEKPSEKTMRVHQISQIVG</sequence>
<accession>A0A1E5RTC1</accession>
<evidence type="ECO:0000313" key="1">
    <source>
        <dbReference type="EMBL" id="OEJ90086.1"/>
    </source>
</evidence>
<protein>
    <submittedName>
        <fullName evidence="1">Uncharacterized protein</fullName>
    </submittedName>
</protein>
<dbReference type="Proteomes" id="UP000095605">
    <property type="component" value="Unassembled WGS sequence"/>
</dbReference>